<protein>
    <recommendedName>
        <fullName evidence="4">Ig-like domain-containing protein</fullName>
    </recommendedName>
</protein>
<sequence length="252" mass="28529">MQFVLKLIAVFVILAENEIYSSIVSETLEACHGSNFYVDILLDATTKEINVNIPSLYQNNIILTCSIPFDKKPNCLPVPIVQYKFNQTSKILTFDMKYHNKEHAEKALFVNSTLRNGTTHSRKIILLPCKADFKAKAIHNNTYVTVTCENRSFNQSSGMQILQGDNIVSQCQWNKTTPNCISAKELANGIQMTTEHDPKIKYSCGMDGQFVQLNYTEESTVLPESLSYSSRLSEPQQILMLTCILLICSLYY</sequence>
<keyword evidence="1" id="KW-0732">Signal</keyword>
<organism evidence="2 3">
    <name type="scientific">Magallana gigas</name>
    <name type="common">Pacific oyster</name>
    <name type="synonym">Crassostrea gigas</name>
    <dbReference type="NCBI Taxonomy" id="29159"/>
    <lineage>
        <taxon>Eukaryota</taxon>
        <taxon>Metazoa</taxon>
        <taxon>Spiralia</taxon>
        <taxon>Lophotrochozoa</taxon>
        <taxon>Mollusca</taxon>
        <taxon>Bivalvia</taxon>
        <taxon>Autobranchia</taxon>
        <taxon>Pteriomorphia</taxon>
        <taxon>Ostreida</taxon>
        <taxon>Ostreoidea</taxon>
        <taxon>Ostreidae</taxon>
        <taxon>Magallana</taxon>
    </lineage>
</organism>
<dbReference type="EnsemblMetazoa" id="G32640.3">
    <property type="protein sequence ID" value="G32640.3:cds"/>
    <property type="gene ID" value="G32640"/>
</dbReference>
<keyword evidence="3" id="KW-1185">Reference proteome</keyword>
<feature type="signal peptide" evidence="1">
    <location>
        <begin position="1"/>
        <end position="15"/>
    </location>
</feature>
<dbReference type="EnsemblMetazoa" id="G32640.1">
    <property type="protein sequence ID" value="G32640.1:cds"/>
    <property type="gene ID" value="G32640"/>
</dbReference>
<evidence type="ECO:0008006" key="4">
    <source>
        <dbReference type="Google" id="ProtNLM"/>
    </source>
</evidence>
<dbReference type="OrthoDB" id="6214262at2759"/>
<feature type="chain" id="PRO_5042431818" description="Ig-like domain-containing protein" evidence="1">
    <location>
        <begin position="16"/>
        <end position="252"/>
    </location>
</feature>
<name>A0A8W8MB12_MAGGI</name>
<proteinExistence type="predicted"/>
<reference evidence="2" key="1">
    <citation type="submission" date="2022-08" db="UniProtKB">
        <authorList>
            <consortium name="EnsemblMetazoa"/>
        </authorList>
    </citation>
    <scope>IDENTIFICATION</scope>
    <source>
        <strain evidence="2">05x7-T-G4-1.051#20</strain>
    </source>
</reference>
<dbReference type="EnsemblMetazoa" id="G32640.2">
    <property type="protein sequence ID" value="G32640.2:cds"/>
    <property type="gene ID" value="G32640"/>
</dbReference>
<accession>A0A8W8MB12</accession>
<evidence type="ECO:0000313" key="2">
    <source>
        <dbReference type="EnsemblMetazoa" id="G32640.3:cds"/>
    </source>
</evidence>
<evidence type="ECO:0000313" key="3">
    <source>
        <dbReference type="Proteomes" id="UP000005408"/>
    </source>
</evidence>
<dbReference type="Proteomes" id="UP000005408">
    <property type="component" value="Unassembled WGS sequence"/>
</dbReference>
<dbReference type="AlphaFoldDB" id="A0A8W8MB12"/>
<evidence type="ECO:0000256" key="1">
    <source>
        <dbReference type="SAM" id="SignalP"/>
    </source>
</evidence>